<dbReference type="CDD" id="cd00093">
    <property type="entry name" value="HTH_XRE"/>
    <property type="match status" value="1"/>
</dbReference>
<reference evidence="2 3" key="1">
    <citation type="journal article" date="2019" name="Int. J. Syst. Evol. Microbiol.">
        <title>The Global Catalogue of Microorganisms (GCM) 10K type strain sequencing project: providing services to taxonomists for standard genome sequencing and annotation.</title>
        <authorList>
            <consortium name="The Broad Institute Genomics Platform"/>
            <consortium name="The Broad Institute Genome Sequencing Center for Infectious Disease"/>
            <person name="Wu L."/>
            <person name="Ma J."/>
        </authorList>
    </citation>
    <scope>NUCLEOTIDE SEQUENCE [LARGE SCALE GENOMIC DNA]</scope>
    <source>
        <strain evidence="2 3">JCM 12696</strain>
    </source>
</reference>
<dbReference type="Proteomes" id="UP001501371">
    <property type="component" value="Unassembled WGS sequence"/>
</dbReference>
<dbReference type="Pfam" id="PF13560">
    <property type="entry name" value="HTH_31"/>
    <property type="match status" value="1"/>
</dbReference>
<dbReference type="PROSITE" id="PS50943">
    <property type="entry name" value="HTH_CROC1"/>
    <property type="match status" value="1"/>
</dbReference>
<dbReference type="InterPro" id="IPR043917">
    <property type="entry name" value="DUF5753"/>
</dbReference>
<proteinExistence type="predicted"/>
<evidence type="ECO:0000313" key="3">
    <source>
        <dbReference type="Proteomes" id="UP001501371"/>
    </source>
</evidence>
<protein>
    <submittedName>
        <fullName evidence="2">Helix-turn-helix transcriptional regulator</fullName>
    </submittedName>
</protein>
<dbReference type="Pfam" id="PF19054">
    <property type="entry name" value="DUF5753"/>
    <property type="match status" value="1"/>
</dbReference>
<gene>
    <name evidence="2" type="ORF">GCM10009654_44630</name>
</gene>
<dbReference type="SUPFAM" id="SSF47413">
    <property type="entry name" value="lambda repressor-like DNA-binding domains"/>
    <property type="match status" value="1"/>
</dbReference>
<dbReference type="Gene3D" id="1.10.260.40">
    <property type="entry name" value="lambda repressor-like DNA-binding domains"/>
    <property type="match status" value="1"/>
</dbReference>
<dbReference type="EMBL" id="BAAAKV010000042">
    <property type="protein sequence ID" value="GAA1182438.1"/>
    <property type="molecule type" value="Genomic_DNA"/>
</dbReference>
<dbReference type="SMART" id="SM00530">
    <property type="entry name" value="HTH_XRE"/>
    <property type="match status" value="1"/>
</dbReference>
<sequence>MAPRPRELTPDRSARDLFGAEMRRFRERAGMSLESLADVLRYGKSSLARYETAEAMIPPDLPARLDAAFGSDGLFGKLYGLAKHEVHPDQFRRLMKLEAQARVIQEYTGQLMPGLLQTKAYARALFRFHYPKATSEGIEELVTARISRQALLHADPAPHFSLILDEAVLLRPFGTAETMREQLSRLVEEALTPTSIVQVLPFSHGGHALAGGSSKLMTFEDRTQAVWEENSVSGTLFEEKTVVDDRHRTYDLLRACALSPMDTASLIRRKMEELYS</sequence>
<comment type="caution">
    <text evidence="2">The sequence shown here is derived from an EMBL/GenBank/DDBJ whole genome shotgun (WGS) entry which is preliminary data.</text>
</comment>
<keyword evidence="3" id="KW-1185">Reference proteome</keyword>
<dbReference type="InterPro" id="IPR001387">
    <property type="entry name" value="Cro/C1-type_HTH"/>
</dbReference>
<dbReference type="InterPro" id="IPR010982">
    <property type="entry name" value="Lambda_DNA-bd_dom_sf"/>
</dbReference>
<evidence type="ECO:0000313" key="2">
    <source>
        <dbReference type="EMBL" id="GAA1182438.1"/>
    </source>
</evidence>
<feature type="domain" description="HTH cro/C1-type" evidence="1">
    <location>
        <begin position="22"/>
        <end position="74"/>
    </location>
</feature>
<organism evidence="2 3">
    <name type="scientific">Streptomyces hebeiensis</name>
    <dbReference type="NCBI Taxonomy" id="229486"/>
    <lineage>
        <taxon>Bacteria</taxon>
        <taxon>Bacillati</taxon>
        <taxon>Actinomycetota</taxon>
        <taxon>Actinomycetes</taxon>
        <taxon>Kitasatosporales</taxon>
        <taxon>Streptomycetaceae</taxon>
        <taxon>Streptomyces</taxon>
    </lineage>
</organism>
<name>A0ABN1UZ83_9ACTN</name>
<dbReference type="RefSeq" id="WP_344279531.1">
    <property type="nucleotide sequence ID" value="NZ_BAAAKV010000042.1"/>
</dbReference>
<evidence type="ECO:0000259" key="1">
    <source>
        <dbReference type="PROSITE" id="PS50943"/>
    </source>
</evidence>
<accession>A0ABN1UZ83</accession>